<name>A0A0F9QF44_9ZZZZ</name>
<sequence>MKEVKIKIALSLFFILSHFGLMLYIIYLHFYKDWLGKEDFEASISILGPIFATITTVIIKYIIDNKNKSLKQSRKVNYLFVFVSFLLPILFVLVIFFIIDKQTKSPIVGFIALLGMIESLFGVYIGFIVKSLFELKEPEKDYELDYSKDKAN</sequence>
<feature type="transmembrane region" description="Helical" evidence="1">
    <location>
        <begin position="12"/>
        <end position="30"/>
    </location>
</feature>
<evidence type="ECO:0000256" key="1">
    <source>
        <dbReference type="SAM" id="Phobius"/>
    </source>
</evidence>
<reference evidence="2" key="1">
    <citation type="journal article" date="2015" name="Nature">
        <title>Complex archaea that bridge the gap between prokaryotes and eukaryotes.</title>
        <authorList>
            <person name="Spang A."/>
            <person name="Saw J.H."/>
            <person name="Jorgensen S.L."/>
            <person name="Zaremba-Niedzwiedzka K."/>
            <person name="Martijn J."/>
            <person name="Lind A.E."/>
            <person name="van Eijk R."/>
            <person name="Schleper C."/>
            <person name="Guy L."/>
            <person name="Ettema T.J."/>
        </authorList>
    </citation>
    <scope>NUCLEOTIDE SEQUENCE</scope>
</reference>
<gene>
    <name evidence="2" type="ORF">LCGC14_0710540</name>
</gene>
<comment type="caution">
    <text evidence="2">The sequence shown here is derived from an EMBL/GenBank/DDBJ whole genome shotgun (WGS) entry which is preliminary data.</text>
</comment>
<proteinExistence type="predicted"/>
<keyword evidence="1" id="KW-1133">Transmembrane helix</keyword>
<organism evidence="2">
    <name type="scientific">marine sediment metagenome</name>
    <dbReference type="NCBI Taxonomy" id="412755"/>
    <lineage>
        <taxon>unclassified sequences</taxon>
        <taxon>metagenomes</taxon>
        <taxon>ecological metagenomes</taxon>
    </lineage>
</organism>
<dbReference type="AlphaFoldDB" id="A0A0F9QF44"/>
<feature type="transmembrane region" description="Helical" evidence="1">
    <location>
        <begin position="42"/>
        <end position="63"/>
    </location>
</feature>
<protein>
    <submittedName>
        <fullName evidence="2">Uncharacterized protein</fullName>
    </submittedName>
</protein>
<evidence type="ECO:0000313" key="2">
    <source>
        <dbReference type="EMBL" id="KKN42705.1"/>
    </source>
</evidence>
<dbReference type="EMBL" id="LAZR01001562">
    <property type="protein sequence ID" value="KKN42705.1"/>
    <property type="molecule type" value="Genomic_DNA"/>
</dbReference>
<accession>A0A0F9QF44</accession>
<feature type="transmembrane region" description="Helical" evidence="1">
    <location>
        <begin position="105"/>
        <end position="129"/>
    </location>
</feature>
<feature type="transmembrane region" description="Helical" evidence="1">
    <location>
        <begin position="75"/>
        <end position="99"/>
    </location>
</feature>
<keyword evidence="1" id="KW-0472">Membrane</keyword>
<keyword evidence="1" id="KW-0812">Transmembrane</keyword>